<name>A0A8D8UHF5_9HEMI</name>
<proteinExistence type="predicted"/>
<sequence length="102" mass="11063">MFDQSVFQLDENPLREMVGLDVTIDDPVDRLLNTVHCGATKGIGGGDFTTCSRPFEVDIMTGSVYTEGRIPRAKGRVTTITIITRGAVSRASLSQSRCVLSL</sequence>
<protein>
    <submittedName>
        <fullName evidence="1">Uncharacterized protein</fullName>
    </submittedName>
</protein>
<organism evidence="1">
    <name type="scientific">Cacopsylla melanoneura</name>
    <dbReference type="NCBI Taxonomy" id="428564"/>
    <lineage>
        <taxon>Eukaryota</taxon>
        <taxon>Metazoa</taxon>
        <taxon>Ecdysozoa</taxon>
        <taxon>Arthropoda</taxon>
        <taxon>Hexapoda</taxon>
        <taxon>Insecta</taxon>
        <taxon>Pterygota</taxon>
        <taxon>Neoptera</taxon>
        <taxon>Paraneoptera</taxon>
        <taxon>Hemiptera</taxon>
        <taxon>Sternorrhyncha</taxon>
        <taxon>Psylloidea</taxon>
        <taxon>Psyllidae</taxon>
        <taxon>Psyllinae</taxon>
        <taxon>Cacopsylla</taxon>
    </lineage>
</organism>
<reference evidence="1" key="1">
    <citation type="submission" date="2021-05" db="EMBL/GenBank/DDBJ databases">
        <authorList>
            <person name="Alioto T."/>
            <person name="Alioto T."/>
            <person name="Gomez Garrido J."/>
        </authorList>
    </citation>
    <scope>NUCLEOTIDE SEQUENCE</scope>
</reference>
<evidence type="ECO:0000313" key="1">
    <source>
        <dbReference type="EMBL" id="CAG6705984.1"/>
    </source>
</evidence>
<accession>A0A8D8UHF5</accession>
<dbReference type="EMBL" id="HBUF01342871">
    <property type="protein sequence ID" value="CAG6705984.1"/>
    <property type="molecule type" value="Transcribed_RNA"/>
</dbReference>
<dbReference type="AlphaFoldDB" id="A0A8D8UHF5"/>